<proteinExistence type="predicted"/>
<comment type="caution">
    <text evidence="1">The sequence shown here is derived from an EMBL/GenBank/DDBJ whole genome shotgun (WGS) entry which is preliminary data.</text>
</comment>
<organism evidence="1 2">
    <name type="scientific">Paenibacillus mendelii</name>
    <dbReference type="NCBI Taxonomy" id="206163"/>
    <lineage>
        <taxon>Bacteria</taxon>
        <taxon>Bacillati</taxon>
        <taxon>Bacillota</taxon>
        <taxon>Bacilli</taxon>
        <taxon>Bacillales</taxon>
        <taxon>Paenibacillaceae</taxon>
        <taxon>Paenibacillus</taxon>
    </lineage>
</organism>
<name>A0ABV6J3D7_9BACL</name>
<dbReference type="RefSeq" id="WP_204820752.1">
    <property type="nucleotide sequence ID" value="NZ_JANHOF010000020.1"/>
</dbReference>
<evidence type="ECO:0000313" key="2">
    <source>
        <dbReference type="Proteomes" id="UP001589818"/>
    </source>
</evidence>
<evidence type="ECO:0000313" key="1">
    <source>
        <dbReference type="EMBL" id="MFC0390052.1"/>
    </source>
</evidence>
<sequence length="97" mass="11191">MRKQIVPYQENDHDALVDIWYQAVCRTHTFLTDKDIQFYHHMIQSGALTEVEIWVEWNENNERTGFIGLDGTKIERQFEKAISDTSFKLAGAGEAGS</sequence>
<gene>
    <name evidence="1" type="ORF">ACFFJ8_01550</name>
</gene>
<dbReference type="Gene3D" id="3.40.630.30">
    <property type="match status" value="1"/>
</dbReference>
<keyword evidence="2" id="KW-1185">Reference proteome</keyword>
<dbReference type="EMBL" id="JBHLVF010000006">
    <property type="protein sequence ID" value="MFC0390052.1"/>
    <property type="molecule type" value="Genomic_DNA"/>
</dbReference>
<dbReference type="Proteomes" id="UP001589818">
    <property type="component" value="Unassembled WGS sequence"/>
</dbReference>
<accession>A0ABV6J3D7</accession>
<reference evidence="1 2" key="1">
    <citation type="submission" date="2024-09" db="EMBL/GenBank/DDBJ databases">
        <authorList>
            <person name="Sun Q."/>
            <person name="Mori K."/>
        </authorList>
    </citation>
    <scope>NUCLEOTIDE SEQUENCE [LARGE SCALE GENOMIC DNA]</scope>
    <source>
        <strain evidence="1 2">CCM 4839</strain>
    </source>
</reference>
<evidence type="ECO:0008006" key="3">
    <source>
        <dbReference type="Google" id="ProtNLM"/>
    </source>
</evidence>
<protein>
    <recommendedName>
        <fullName evidence="3">GNAT family N-acetyltransferase</fullName>
    </recommendedName>
</protein>